<name>A0ABW6DF48_9BACT</name>
<keyword evidence="1" id="KW-0732">Signal</keyword>
<gene>
    <name evidence="2" type="ORF">U0R10_08830</name>
</gene>
<evidence type="ECO:0000256" key="1">
    <source>
        <dbReference type="SAM" id="SignalP"/>
    </source>
</evidence>
<dbReference type="InterPro" id="IPR027056">
    <property type="entry name" value="Gluconate_2DH_su3"/>
</dbReference>
<keyword evidence="3" id="KW-1185">Reference proteome</keyword>
<accession>A0ABW6DF48</accession>
<evidence type="ECO:0000313" key="2">
    <source>
        <dbReference type="EMBL" id="MFD3394725.1"/>
    </source>
</evidence>
<dbReference type="EC" id="1.-.-.-" evidence="2"/>
<evidence type="ECO:0000313" key="3">
    <source>
        <dbReference type="Proteomes" id="UP001598138"/>
    </source>
</evidence>
<dbReference type="Proteomes" id="UP001598138">
    <property type="component" value="Unassembled WGS sequence"/>
</dbReference>
<sequence>MNVNRREAIQRVAILMGGMISAPAMAGIQGQKSHPTFVQFSASQESLVAEIADVIIPTTDTPGAKAAGVEKFVLRVVQDCYPEASQKTFAAGLAKLDADCQTRFGKGFVDASLTQRKDALTTCMLESDAARKSSKGQPTFFFMMKELTTTGYFTSEIGATKALDYLSIPGKFDGCMPLSPTQKTWAL</sequence>
<protein>
    <submittedName>
        <fullName evidence="2">Gluconate 2-dehydrogenase subunit 3 family protein</fullName>
        <ecNumber evidence="2">1.-.-.-</ecNumber>
    </submittedName>
</protein>
<dbReference type="GO" id="GO:0016491">
    <property type="term" value="F:oxidoreductase activity"/>
    <property type="evidence" value="ECO:0007669"/>
    <property type="project" value="UniProtKB-KW"/>
</dbReference>
<keyword evidence="2" id="KW-0560">Oxidoreductase</keyword>
<feature type="chain" id="PRO_5045419800" evidence="1">
    <location>
        <begin position="27"/>
        <end position="187"/>
    </location>
</feature>
<proteinExistence type="predicted"/>
<dbReference type="RefSeq" id="WP_377983602.1">
    <property type="nucleotide sequence ID" value="NZ_JBBKXZ010000003.1"/>
</dbReference>
<comment type="caution">
    <text evidence="2">The sequence shown here is derived from an EMBL/GenBank/DDBJ whole genome shotgun (WGS) entry which is preliminary data.</text>
</comment>
<feature type="signal peptide" evidence="1">
    <location>
        <begin position="1"/>
        <end position="26"/>
    </location>
</feature>
<dbReference type="EMBL" id="JBBKXZ010000003">
    <property type="protein sequence ID" value="MFD3394725.1"/>
    <property type="molecule type" value="Genomic_DNA"/>
</dbReference>
<dbReference type="Pfam" id="PF13618">
    <property type="entry name" value="Gluconate_2-dh3"/>
    <property type="match status" value="1"/>
</dbReference>
<reference evidence="2 3" key="1">
    <citation type="submission" date="2024-03" db="EMBL/GenBank/DDBJ databases">
        <title>Aquirufa genome sequencing.</title>
        <authorList>
            <person name="Pitt A."/>
            <person name="Hahn M.W."/>
        </authorList>
    </citation>
    <scope>NUCLEOTIDE SEQUENCE [LARGE SCALE GENOMIC DNA]</scope>
    <source>
        <strain evidence="2 3">OSTEICH-129V</strain>
    </source>
</reference>
<organism evidence="2 3">
    <name type="scientific">Aquirufa avitistagni</name>
    <dbReference type="NCBI Taxonomy" id="3104728"/>
    <lineage>
        <taxon>Bacteria</taxon>
        <taxon>Pseudomonadati</taxon>
        <taxon>Bacteroidota</taxon>
        <taxon>Cytophagia</taxon>
        <taxon>Cytophagales</taxon>
        <taxon>Flectobacillaceae</taxon>
        <taxon>Aquirufa</taxon>
    </lineage>
</organism>